<dbReference type="Gene3D" id="3.90.1530.30">
    <property type="match status" value="1"/>
</dbReference>
<dbReference type="Pfam" id="PF02195">
    <property type="entry name" value="ParB_N"/>
    <property type="match status" value="1"/>
</dbReference>
<reference evidence="3" key="1">
    <citation type="journal article" date="2019" name="Int. J. Syst. Evol. Microbiol.">
        <title>The Global Catalogue of Microorganisms (GCM) 10K type strain sequencing project: providing services to taxonomists for standard genome sequencing and annotation.</title>
        <authorList>
            <consortium name="The Broad Institute Genomics Platform"/>
            <consortium name="The Broad Institute Genome Sequencing Center for Infectious Disease"/>
            <person name="Wu L."/>
            <person name="Ma J."/>
        </authorList>
    </citation>
    <scope>NUCLEOTIDE SEQUENCE [LARGE SCALE GENOMIC DNA]</scope>
    <source>
        <strain evidence="3">CGMCC 1.3685</strain>
    </source>
</reference>
<dbReference type="PANTHER" id="PTHR33375:SF1">
    <property type="entry name" value="CHROMOSOME-PARTITIONING PROTEIN PARB-RELATED"/>
    <property type="match status" value="1"/>
</dbReference>
<evidence type="ECO:0000259" key="1">
    <source>
        <dbReference type="SMART" id="SM00470"/>
    </source>
</evidence>
<dbReference type="SMART" id="SM00470">
    <property type="entry name" value="ParB"/>
    <property type="match status" value="1"/>
</dbReference>
<dbReference type="InterPro" id="IPR036086">
    <property type="entry name" value="ParB/Sulfiredoxin_sf"/>
</dbReference>
<sequence length="503" mass="56362">MAKFDATLKVLALSSVHQHPDNIRDDLGDLTQLASEIKSMGVMSPLLVYPHPDRAGDFVVQDGNRRRAAAAEAGLTEVPCVVFPAPTAERGPRADIETMLSTGRNHRPLSEHEVSKGIQGLLDLGMDITTVGKKFKMSRKEVQARAKVARQDDGVSKAFSAGRLGLDAVQRLQELEDSSEDPTLYERTVSRIENLAHGASVENVERTIAEVEREVAKEKVRADLDELGAEQAPDDASYSSKWDRINSENELSYDGHIEAGHVWRMEYYATEPTWYAKAAKEKQELSEAEKLDKQVQAKLNGMLAIVARQRVAYIVDAVQNKKADEDFAKKVMVEQIMFASRYEDTPQMLLGKIVSNEYPTEQDFDSRESWRENVGKFLARWPLAKLALVLKLVSSSQTEEKLAKLKGFERTSYERDGFHGGWNGVREYYELLADQLGYELDIDEVEAMQYSAKAEPKRNREMDLVENPDEVTATCQECSQEVVADSEWAGFCVNCIDDAAVSE</sequence>
<dbReference type="Gene3D" id="1.10.10.2830">
    <property type="match status" value="1"/>
</dbReference>
<dbReference type="InterPro" id="IPR050336">
    <property type="entry name" value="Chromosome_partition/occlusion"/>
</dbReference>
<dbReference type="SUPFAM" id="SSF110849">
    <property type="entry name" value="ParB/Sulfiredoxin"/>
    <property type="match status" value="1"/>
</dbReference>
<dbReference type="InterPro" id="IPR003115">
    <property type="entry name" value="ParB_N"/>
</dbReference>
<dbReference type="RefSeq" id="WP_188687486.1">
    <property type="nucleotide sequence ID" value="NZ_BMKX01000015.1"/>
</dbReference>
<protein>
    <recommendedName>
        <fullName evidence="1">ParB-like N-terminal domain-containing protein</fullName>
    </recommendedName>
</protein>
<name>A0ABQ2DW78_9MICC</name>
<gene>
    <name evidence="2" type="ORF">GCM10007173_36900</name>
</gene>
<organism evidence="2 3">
    <name type="scientific">Glutamicibacter ardleyensis</name>
    <dbReference type="NCBI Taxonomy" id="225894"/>
    <lineage>
        <taxon>Bacteria</taxon>
        <taxon>Bacillati</taxon>
        <taxon>Actinomycetota</taxon>
        <taxon>Actinomycetes</taxon>
        <taxon>Micrococcales</taxon>
        <taxon>Micrococcaceae</taxon>
        <taxon>Glutamicibacter</taxon>
    </lineage>
</organism>
<evidence type="ECO:0000313" key="3">
    <source>
        <dbReference type="Proteomes" id="UP000606115"/>
    </source>
</evidence>
<feature type="domain" description="ParB-like N-terminal" evidence="1">
    <location>
        <begin position="9"/>
        <end position="99"/>
    </location>
</feature>
<keyword evidence="3" id="KW-1185">Reference proteome</keyword>
<dbReference type="EMBL" id="BMKX01000015">
    <property type="protein sequence ID" value="GGJ74527.1"/>
    <property type="molecule type" value="Genomic_DNA"/>
</dbReference>
<accession>A0ABQ2DW78</accession>
<evidence type="ECO:0000313" key="2">
    <source>
        <dbReference type="EMBL" id="GGJ74527.1"/>
    </source>
</evidence>
<dbReference type="Proteomes" id="UP000606115">
    <property type="component" value="Unassembled WGS sequence"/>
</dbReference>
<dbReference type="GeneID" id="303306012"/>
<comment type="caution">
    <text evidence="2">The sequence shown here is derived from an EMBL/GenBank/DDBJ whole genome shotgun (WGS) entry which is preliminary data.</text>
</comment>
<dbReference type="SUPFAM" id="SSF109709">
    <property type="entry name" value="KorB DNA-binding domain-like"/>
    <property type="match status" value="1"/>
</dbReference>
<dbReference type="PANTHER" id="PTHR33375">
    <property type="entry name" value="CHROMOSOME-PARTITIONING PROTEIN PARB-RELATED"/>
    <property type="match status" value="1"/>
</dbReference>
<proteinExistence type="predicted"/>